<dbReference type="EMBL" id="FUEG01000006">
    <property type="protein sequence ID" value="SJL05929.1"/>
    <property type="molecule type" value="Genomic_DNA"/>
</dbReference>
<feature type="region of interest" description="Disordered" evidence="1">
    <location>
        <begin position="1"/>
        <end position="24"/>
    </location>
</feature>
<feature type="compositionally biased region" description="Polar residues" evidence="1">
    <location>
        <begin position="1"/>
        <end position="19"/>
    </location>
</feature>
<protein>
    <recommendedName>
        <fullName evidence="2">Nucleolar 27S pre-rRNA processing Urb2/Npa2 C-terminal domain-containing protein</fullName>
    </recommendedName>
</protein>
<reference evidence="4" key="1">
    <citation type="journal article" date="2017" name="Nat. Ecol. Evol.">
        <title>Genome expansion and lineage-specific genetic innovations in the forest pathogenic fungi Armillaria.</title>
        <authorList>
            <person name="Sipos G."/>
            <person name="Prasanna A.N."/>
            <person name="Walter M.C."/>
            <person name="O'Connor E."/>
            <person name="Balint B."/>
            <person name="Krizsan K."/>
            <person name="Kiss B."/>
            <person name="Hess J."/>
            <person name="Varga T."/>
            <person name="Slot J."/>
            <person name="Riley R."/>
            <person name="Boka B."/>
            <person name="Rigling D."/>
            <person name="Barry K."/>
            <person name="Lee J."/>
            <person name="Mihaltcheva S."/>
            <person name="LaButti K."/>
            <person name="Lipzen A."/>
            <person name="Waldron R."/>
            <person name="Moloney N.M."/>
            <person name="Sperisen C."/>
            <person name="Kredics L."/>
            <person name="Vagvoelgyi C."/>
            <person name="Patrignani A."/>
            <person name="Fitzpatrick D."/>
            <person name="Nagy I."/>
            <person name="Doyle S."/>
            <person name="Anderson J.B."/>
            <person name="Grigoriev I.V."/>
            <person name="Gueldener U."/>
            <person name="Muensterkoetter M."/>
            <person name="Nagy L.G."/>
        </authorList>
    </citation>
    <scope>NUCLEOTIDE SEQUENCE [LARGE SCALE GENOMIC DNA]</scope>
    <source>
        <strain evidence="4">C18/9</strain>
    </source>
</reference>
<dbReference type="InterPro" id="IPR018849">
    <property type="entry name" value="Urb2/Npa2_C"/>
</dbReference>
<evidence type="ECO:0000256" key="1">
    <source>
        <dbReference type="SAM" id="MobiDB-lite"/>
    </source>
</evidence>
<gene>
    <name evidence="3" type="ORF">ARMOST_09265</name>
</gene>
<keyword evidence="4" id="KW-1185">Reference proteome</keyword>
<name>A0A284RB18_ARMOS</name>
<evidence type="ECO:0000313" key="4">
    <source>
        <dbReference type="Proteomes" id="UP000219338"/>
    </source>
</evidence>
<dbReference type="Proteomes" id="UP000219338">
    <property type="component" value="Unassembled WGS sequence"/>
</dbReference>
<dbReference type="OMA" id="KALWKEY"/>
<evidence type="ECO:0000259" key="2">
    <source>
        <dbReference type="Pfam" id="PF10441"/>
    </source>
</evidence>
<dbReference type="Pfam" id="PF10441">
    <property type="entry name" value="Urb2"/>
    <property type="match status" value="1"/>
</dbReference>
<proteinExistence type="predicted"/>
<sequence length="1399" mass="156776">MEPFHSSQGFVRALKNSSDPPSPEGPLKIEIARQAWDNKAFYVPRKEEVIADWVLTRLLKEKSTALDVRYWALLLDVISSPQASLRTWLLPLLNRIPVLPVVISLLKGLPDVDVPARQHLMLLTCNCLATVWPLAVHKFTTENLLECFGVFLSSAQCCQEDKNHDQIGQWLILSFTSSFNNSSMKKKLYSTFTQMYLRDWMSYTTTKTATSVLRENIYAAGVEILFCLDILRQSVDGEITFFEALEGVDIPSLLGNLPRLFRSFVTSVKRFRGALFGQGSSRQSTGGVEEARAAGMRFFISSQPLLNVSGLEVRAWTAQVELLKVISDEALFSSSQRDLEGVFTVVIENAISVLSTAGSAEEQQAIIFLVADVLTMIARIEYSIIETALPRILPLILVRPTADKSFFSFLGILLDYHSKTRTLNTHLSILLSALERDKIAFFLDDVRAIYQVSTEASALAHPVHFDRLVISTRTFITSTQIVPTIHTIFETLASCSDAFAAAQETLSEHLKKTKKGKSPVVASENIVHDLDVSAFCLSLCFRISSVILSAISQQSLPSSIREELHHSADAFRSASLHPALSKSVKFMNKMIGTRSREVWGSSVGVSSLLRLQYSMGAQRCHPLTLEDSWDGKTLTKLMVLLDESCDEHGCSAYPTTNFEIFRTLLDSVGHNVEEHASLIDKLIAFVTQGPLSQDAGRTQIALLHLLIDQWLPIIDELASGEQLRNIVRVIVGSGNIVLQHYLSSAQVWELRSLRNAFLAYFDDATSVLGTSDKRPEVFIGTDSATRRDIPLVFPILLAFPVEYFSRQSWLNFAKRALHADTAICGLIIEDEEYLSQSKSVLRIFSRRVFSHLGVIDRQFEDVPSYLEHLTTSGTTAPIKRELTLATLDLVEFYVSSLLKAETNHRSATSELLTNFHQRLQLSSFLEQDVRSQCFQRMLHLLVREHQADSFSDEFRAKMLKIQNDFKDFLQPSMTAMIVNDLTANDLKSHVSGLLDGWLCVISLQRWLTPKGVNSQVYGHQLCLKFCQLNENRSHHHAVTTTFAILKEEFLYSTDVTRRALLDIVTEAYVVLYPTVGTEGEVRMDAILADIYGELSAPEFTHVTETVSRSLLSDEHTSVSLQCMVGVTMLLLQEIPKTTFQVAQTFMTFCITTFGSRDVFISLSPSIRQQVLHFLVQRCRDRSTTLRSVDVSAIWSLVAKLLSGTREQDENTSTTTFHDIITVIRSLVRFRRDLVVQTLPHLGYILRQLLMTMRRPRAQLGAKQSAMVAQSFPPWINPQQPLGNEEAKALSRLLESLATKSIVKVQSSNTEAQKAESLVGPFSKHAAYVLTAHIDAVGDPLCIFPASIRKELEPGLFALCDMINEHSRDAIMLSSLDAGGKTMMKALWKEYEKQRYIGKG</sequence>
<dbReference type="OrthoDB" id="160374at2759"/>
<dbReference type="STRING" id="47428.A0A284RB18"/>
<organism evidence="3 4">
    <name type="scientific">Armillaria ostoyae</name>
    <name type="common">Armillaria root rot fungus</name>
    <dbReference type="NCBI Taxonomy" id="47428"/>
    <lineage>
        <taxon>Eukaryota</taxon>
        <taxon>Fungi</taxon>
        <taxon>Dikarya</taxon>
        <taxon>Basidiomycota</taxon>
        <taxon>Agaricomycotina</taxon>
        <taxon>Agaricomycetes</taxon>
        <taxon>Agaricomycetidae</taxon>
        <taxon>Agaricales</taxon>
        <taxon>Marasmiineae</taxon>
        <taxon>Physalacriaceae</taxon>
        <taxon>Armillaria</taxon>
    </lineage>
</organism>
<accession>A0A284RB18</accession>
<feature type="domain" description="Nucleolar 27S pre-rRNA processing Urb2/Npa2 C-terminal" evidence="2">
    <location>
        <begin position="1169"/>
        <end position="1397"/>
    </location>
</feature>
<evidence type="ECO:0000313" key="3">
    <source>
        <dbReference type="EMBL" id="SJL05929.1"/>
    </source>
</evidence>